<dbReference type="Gene3D" id="3.50.80.10">
    <property type="entry name" value="D-tyrosyl-tRNA(Tyr) deacylase"/>
    <property type="match status" value="1"/>
</dbReference>
<dbReference type="PROSITE" id="PS50873">
    <property type="entry name" value="PEROXIDASE_4"/>
    <property type="match status" value="1"/>
</dbReference>
<dbReference type="GO" id="GO:0046872">
    <property type="term" value="F:metal ion binding"/>
    <property type="evidence" value="ECO:0007669"/>
    <property type="project" value="UniProtKB-KW"/>
</dbReference>
<evidence type="ECO:0000256" key="8">
    <source>
        <dbReference type="ARBA" id="ARBA00022723"/>
    </source>
</evidence>
<evidence type="ECO:0000256" key="14">
    <source>
        <dbReference type="ARBA" id="ARBA00047676"/>
    </source>
</evidence>
<dbReference type="PANTHER" id="PTHR31517:SF59">
    <property type="entry name" value="PEROXIDASE"/>
    <property type="match status" value="1"/>
</dbReference>
<dbReference type="PANTHER" id="PTHR31517">
    <property type="match status" value="1"/>
</dbReference>
<keyword evidence="9 18" id="KW-0106">Calcium</keyword>
<comment type="similarity">
    <text evidence="3">Belongs to the peroxidase family. Ascorbate peroxidase subfamily.</text>
</comment>
<feature type="disulfide bond" evidence="20">
    <location>
        <begin position="219"/>
        <end position="251"/>
    </location>
</feature>
<dbReference type="CDD" id="cd00563">
    <property type="entry name" value="Dtyr_deacylase"/>
    <property type="match status" value="1"/>
</dbReference>
<evidence type="ECO:0000256" key="19">
    <source>
        <dbReference type="PIRSR" id="PIRSR600823-4"/>
    </source>
</evidence>
<keyword evidence="21" id="KW-0963">Cytoplasm</keyword>
<evidence type="ECO:0000256" key="3">
    <source>
        <dbReference type="ARBA" id="ARBA00006873"/>
    </source>
</evidence>
<feature type="domain" description="Plant heme peroxidase family profile" evidence="23">
    <location>
        <begin position="43"/>
        <end position="340"/>
    </location>
</feature>
<evidence type="ECO:0000256" key="7">
    <source>
        <dbReference type="ARBA" id="ARBA00022617"/>
    </source>
</evidence>
<evidence type="ECO:0000256" key="17">
    <source>
        <dbReference type="PIRSR" id="PIRSR600823-2"/>
    </source>
</evidence>
<evidence type="ECO:0000256" key="9">
    <source>
        <dbReference type="ARBA" id="ARBA00022837"/>
    </source>
</evidence>
<evidence type="ECO:0000256" key="13">
    <source>
        <dbReference type="ARBA" id="ARBA00023324"/>
    </source>
</evidence>
<evidence type="ECO:0000256" key="16">
    <source>
        <dbReference type="PIRSR" id="PIRSR600823-1"/>
    </source>
</evidence>
<comment type="catalytic activity">
    <reaction evidence="14">
        <text>glycyl-tRNA(Ala) + H2O = tRNA(Ala) + glycine + H(+)</text>
        <dbReference type="Rhea" id="RHEA:53744"/>
        <dbReference type="Rhea" id="RHEA-COMP:9657"/>
        <dbReference type="Rhea" id="RHEA-COMP:13640"/>
        <dbReference type="ChEBI" id="CHEBI:15377"/>
        <dbReference type="ChEBI" id="CHEBI:15378"/>
        <dbReference type="ChEBI" id="CHEBI:57305"/>
        <dbReference type="ChEBI" id="CHEBI:78442"/>
        <dbReference type="ChEBI" id="CHEBI:78522"/>
        <dbReference type="EC" id="3.1.1.96"/>
    </reaction>
</comment>
<dbReference type="GO" id="GO:0140825">
    <property type="term" value="F:lactoperoxidase activity"/>
    <property type="evidence" value="ECO:0007669"/>
    <property type="project" value="UniProtKB-EC"/>
</dbReference>
<feature type="binding site" evidence="18">
    <location>
        <position position="92"/>
    </location>
    <ligand>
        <name>Ca(2+)</name>
        <dbReference type="ChEBI" id="CHEBI:29108"/>
        <label>1</label>
    </ligand>
</feature>
<dbReference type="InterPro" id="IPR002016">
    <property type="entry name" value="Haem_peroxidase"/>
</dbReference>
<dbReference type="EC" id="3.1.1.96" evidence="21"/>
<comment type="catalytic activity">
    <reaction evidence="1">
        <text>2 a phenolic donor + H2O2 = 2 a phenolic radical donor + 2 H2O</text>
        <dbReference type="Rhea" id="RHEA:56136"/>
        <dbReference type="ChEBI" id="CHEBI:15377"/>
        <dbReference type="ChEBI" id="CHEBI:16240"/>
        <dbReference type="ChEBI" id="CHEBI:139520"/>
        <dbReference type="ChEBI" id="CHEBI:139521"/>
        <dbReference type="EC" id="1.11.1.7"/>
    </reaction>
</comment>
<feature type="binding site" evidence="18">
    <location>
        <position position="94"/>
    </location>
    <ligand>
        <name>Ca(2+)</name>
        <dbReference type="ChEBI" id="CHEBI:29108"/>
        <label>1</label>
    </ligand>
</feature>
<dbReference type="SUPFAM" id="SSF69500">
    <property type="entry name" value="DTD-like"/>
    <property type="match status" value="1"/>
</dbReference>
<dbReference type="GO" id="GO:0006979">
    <property type="term" value="P:response to oxidative stress"/>
    <property type="evidence" value="ECO:0007669"/>
    <property type="project" value="InterPro"/>
</dbReference>
<evidence type="ECO:0000256" key="5">
    <source>
        <dbReference type="ARBA" id="ARBA00022525"/>
    </source>
</evidence>
<comment type="cofactor">
    <cofactor evidence="18">
        <name>Ca(2+)</name>
        <dbReference type="ChEBI" id="CHEBI:29108"/>
    </cofactor>
    <text evidence="18">Binds 2 calcium ions per subunit.</text>
</comment>
<dbReference type="InterPro" id="IPR019793">
    <property type="entry name" value="Peroxidases_heam-ligand_BS"/>
</dbReference>
<evidence type="ECO:0000256" key="2">
    <source>
        <dbReference type="ARBA" id="ARBA00002322"/>
    </source>
</evidence>
<dbReference type="GO" id="GO:0051499">
    <property type="term" value="F:D-aminoacyl-tRNA deacylase activity"/>
    <property type="evidence" value="ECO:0007669"/>
    <property type="project" value="UniProtKB-EC"/>
</dbReference>
<dbReference type="Pfam" id="PF00141">
    <property type="entry name" value="peroxidase"/>
    <property type="match status" value="1"/>
</dbReference>
<dbReference type="GO" id="GO:0000049">
    <property type="term" value="F:tRNA binding"/>
    <property type="evidence" value="ECO:0007669"/>
    <property type="project" value="UniProtKB-KW"/>
</dbReference>
<dbReference type="Pfam" id="PF02580">
    <property type="entry name" value="Tyr_Deacylase"/>
    <property type="match status" value="1"/>
</dbReference>
<dbReference type="FunFam" id="1.10.520.10:FF:000008">
    <property type="entry name" value="Peroxidase"/>
    <property type="match status" value="1"/>
</dbReference>
<dbReference type="GO" id="GO:0020037">
    <property type="term" value="F:heme binding"/>
    <property type="evidence" value="ECO:0007669"/>
    <property type="project" value="InterPro"/>
</dbReference>
<dbReference type="Gene3D" id="1.10.520.10">
    <property type="match status" value="1"/>
</dbReference>
<dbReference type="Proteomes" id="UP001370490">
    <property type="component" value="Unassembled WGS sequence"/>
</dbReference>
<dbReference type="GO" id="GO:0042744">
    <property type="term" value="P:hydrogen peroxide catabolic process"/>
    <property type="evidence" value="ECO:0007669"/>
    <property type="project" value="UniProtKB-KW"/>
</dbReference>
<evidence type="ECO:0000313" key="24">
    <source>
        <dbReference type="EMBL" id="KAK6917651.1"/>
    </source>
</evidence>
<feature type="binding site" evidence="17">
    <location>
        <position position="182"/>
    </location>
    <ligand>
        <name>substrate</name>
    </ligand>
</feature>
<feature type="binding site" evidence="18">
    <location>
        <position position="273"/>
    </location>
    <ligand>
        <name>Ca(2+)</name>
        <dbReference type="ChEBI" id="CHEBI:29108"/>
        <label>2</label>
    </ligand>
</feature>
<dbReference type="AlphaFoldDB" id="A0AAN8UU60"/>
<comment type="cofactor">
    <cofactor evidence="18">
        <name>heme b</name>
        <dbReference type="ChEBI" id="CHEBI:60344"/>
    </cofactor>
    <text evidence="18">Binds 1 heme b (iron(II)-protoporphyrin IX) group per subunit.</text>
</comment>
<feature type="active site" description="Proton acceptor" evidence="16">
    <location>
        <position position="84"/>
    </location>
</feature>
<keyword evidence="21" id="KW-0694">RNA-binding</keyword>
<dbReference type="Gene3D" id="1.10.420.10">
    <property type="entry name" value="Peroxidase, domain 2"/>
    <property type="match status" value="1"/>
</dbReference>
<evidence type="ECO:0000313" key="25">
    <source>
        <dbReference type="Proteomes" id="UP001370490"/>
    </source>
</evidence>
<evidence type="ECO:0000259" key="23">
    <source>
        <dbReference type="PROSITE" id="PS50873"/>
    </source>
</evidence>
<accession>A0AAN8UU60</accession>
<keyword evidence="10" id="KW-0560">Oxidoreductase</keyword>
<evidence type="ECO:0000256" key="1">
    <source>
        <dbReference type="ARBA" id="ARBA00000189"/>
    </source>
</evidence>
<feature type="binding site" evidence="18">
    <location>
        <position position="213"/>
    </location>
    <ligand>
        <name>Ca(2+)</name>
        <dbReference type="ChEBI" id="CHEBI:29108"/>
        <label>2</label>
    </ligand>
</feature>
<keyword evidence="6 24" id="KW-0575">Peroxidase</keyword>
<dbReference type="PRINTS" id="PR00461">
    <property type="entry name" value="PLPEROXIDASE"/>
</dbReference>
<feature type="disulfide bond" evidence="20">
    <location>
        <begin position="53"/>
        <end position="134"/>
    </location>
</feature>
<gene>
    <name evidence="24" type="ORF">RJ641_018402</name>
</gene>
<comment type="catalytic activity">
    <reaction evidence="15">
        <text>a D-aminoacyl-tRNA + H2O = a tRNA + a D-alpha-amino acid + H(+)</text>
        <dbReference type="Rhea" id="RHEA:13953"/>
        <dbReference type="Rhea" id="RHEA-COMP:10123"/>
        <dbReference type="Rhea" id="RHEA-COMP:10124"/>
        <dbReference type="ChEBI" id="CHEBI:15377"/>
        <dbReference type="ChEBI" id="CHEBI:15378"/>
        <dbReference type="ChEBI" id="CHEBI:59871"/>
        <dbReference type="ChEBI" id="CHEBI:78442"/>
        <dbReference type="ChEBI" id="CHEBI:79333"/>
        <dbReference type="EC" id="3.1.1.96"/>
    </reaction>
</comment>
<evidence type="ECO:0000256" key="22">
    <source>
        <dbReference type="SAM" id="SignalP"/>
    </source>
</evidence>
<dbReference type="PROSITE" id="PS00436">
    <property type="entry name" value="PEROXIDASE_2"/>
    <property type="match status" value="1"/>
</dbReference>
<feature type="signal peptide" evidence="22">
    <location>
        <begin position="1"/>
        <end position="33"/>
    </location>
</feature>
<organism evidence="24 25">
    <name type="scientific">Dillenia turbinata</name>
    <dbReference type="NCBI Taxonomy" id="194707"/>
    <lineage>
        <taxon>Eukaryota</taxon>
        <taxon>Viridiplantae</taxon>
        <taxon>Streptophyta</taxon>
        <taxon>Embryophyta</taxon>
        <taxon>Tracheophyta</taxon>
        <taxon>Spermatophyta</taxon>
        <taxon>Magnoliopsida</taxon>
        <taxon>eudicotyledons</taxon>
        <taxon>Gunneridae</taxon>
        <taxon>Pentapetalae</taxon>
        <taxon>Dilleniales</taxon>
        <taxon>Dilleniaceae</taxon>
        <taxon>Dillenia</taxon>
    </lineage>
</organism>
<keyword evidence="21" id="KW-0378">Hydrolase</keyword>
<dbReference type="PROSITE" id="PS00435">
    <property type="entry name" value="PEROXIDASE_1"/>
    <property type="match status" value="1"/>
</dbReference>
<evidence type="ECO:0000256" key="6">
    <source>
        <dbReference type="ARBA" id="ARBA00022559"/>
    </source>
</evidence>
<dbReference type="InterPro" id="IPR033905">
    <property type="entry name" value="Secretory_peroxidase"/>
</dbReference>
<keyword evidence="12 20" id="KW-1015">Disulfide bond</keyword>
<dbReference type="HAMAP" id="MF_00518">
    <property type="entry name" value="Deacylase_Dtd"/>
    <property type="match status" value="1"/>
</dbReference>
<reference evidence="24 25" key="1">
    <citation type="submission" date="2023-12" db="EMBL/GenBank/DDBJ databases">
        <title>A high-quality genome assembly for Dillenia turbinata (Dilleniales).</title>
        <authorList>
            <person name="Chanderbali A."/>
        </authorList>
    </citation>
    <scope>NUCLEOTIDE SEQUENCE [LARGE SCALE GENOMIC DNA]</scope>
    <source>
        <strain evidence="24">LSX21</strain>
        <tissue evidence="24">Leaf</tissue>
    </source>
</reference>
<keyword evidence="25" id="KW-1185">Reference proteome</keyword>
<comment type="function">
    <text evidence="2">Removal of H(2)O(2), oxidation of toxic reductants, biosynthesis and degradation of lignin, suberization, auxin catabolism, response to environmental stresses such as wounding, pathogen attack and oxidative stress. These functions might be dependent on each isozyme/isoform in each plant tissue.</text>
</comment>
<dbReference type="InterPro" id="IPR003732">
    <property type="entry name" value="Daa-tRNA_deacyls_DTD"/>
</dbReference>
<feature type="disulfide bond" evidence="20">
    <location>
        <begin position="86"/>
        <end position="91"/>
    </location>
</feature>
<evidence type="ECO:0000256" key="21">
    <source>
        <dbReference type="RuleBase" id="RU003470"/>
    </source>
</evidence>
<keyword evidence="5" id="KW-0964">Secreted</keyword>
<dbReference type="PRINTS" id="PR00458">
    <property type="entry name" value="PEROXIDASE"/>
</dbReference>
<evidence type="ECO:0000256" key="15">
    <source>
        <dbReference type="ARBA" id="ARBA00048018"/>
    </source>
</evidence>
<keyword evidence="11 18" id="KW-0408">Iron</keyword>
<evidence type="ECO:0000256" key="12">
    <source>
        <dbReference type="ARBA" id="ARBA00023157"/>
    </source>
</evidence>
<feature type="binding site" evidence="18">
    <location>
        <position position="85"/>
    </location>
    <ligand>
        <name>Ca(2+)</name>
        <dbReference type="ChEBI" id="CHEBI:29108"/>
        <label>1</label>
    </ligand>
</feature>
<dbReference type="InterPro" id="IPR010255">
    <property type="entry name" value="Haem_peroxidase_sf"/>
</dbReference>
<dbReference type="GO" id="GO:0005737">
    <property type="term" value="C:cytoplasm"/>
    <property type="evidence" value="ECO:0007669"/>
    <property type="project" value="UniProtKB-SubCell"/>
</dbReference>
<comment type="subcellular location">
    <subcellularLocation>
        <location evidence="21">Cytoplasm</location>
    </subcellularLocation>
</comment>
<dbReference type="EMBL" id="JBAMMX010000023">
    <property type="protein sequence ID" value="KAK6917651.1"/>
    <property type="molecule type" value="Genomic_DNA"/>
</dbReference>
<feature type="binding site" description="axial binding residue" evidence="18">
    <location>
        <position position="212"/>
    </location>
    <ligand>
        <name>heme b</name>
        <dbReference type="ChEBI" id="CHEBI:60344"/>
    </ligand>
    <ligandPart>
        <name>Fe</name>
        <dbReference type="ChEBI" id="CHEBI:18248"/>
    </ligandPart>
</feature>
<keyword evidence="22" id="KW-0732">Signal</keyword>
<dbReference type="FunFam" id="1.10.420.10:FF:000001">
    <property type="entry name" value="Peroxidase"/>
    <property type="match status" value="1"/>
</dbReference>
<keyword evidence="7" id="KW-0349">Heme</keyword>
<evidence type="ECO:0000256" key="18">
    <source>
        <dbReference type="PIRSR" id="PIRSR600823-3"/>
    </source>
</evidence>
<dbReference type="SUPFAM" id="SSF48113">
    <property type="entry name" value="Heme-dependent peroxidases"/>
    <property type="match status" value="1"/>
</dbReference>
<keyword evidence="13" id="KW-0376">Hydrogen peroxide</keyword>
<evidence type="ECO:0000256" key="11">
    <source>
        <dbReference type="ARBA" id="ARBA00023004"/>
    </source>
</evidence>
<keyword evidence="21" id="KW-0820">tRNA-binding</keyword>
<comment type="caution">
    <text evidence="24">The sequence shown here is derived from an EMBL/GenBank/DDBJ whole genome shotgun (WGS) entry which is preliminary data.</text>
</comment>
<name>A0AAN8UU60_9MAGN</name>
<feature type="binding site" evidence="18">
    <location>
        <position position="268"/>
    </location>
    <ligand>
        <name>Ca(2+)</name>
        <dbReference type="ChEBI" id="CHEBI:29108"/>
        <label>2</label>
    </ligand>
</feature>
<feature type="binding site" evidence="18">
    <location>
        <position position="88"/>
    </location>
    <ligand>
        <name>Ca(2+)</name>
        <dbReference type="ChEBI" id="CHEBI:29108"/>
        <label>1</label>
    </ligand>
</feature>
<feature type="chain" id="PRO_5042974414" description="D-aminoacyl-tRNA deacylase" evidence="22">
    <location>
        <begin position="34"/>
        <end position="518"/>
    </location>
</feature>
<evidence type="ECO:0000256" key="4">
    <source>
        <dbReference type="ARBA" id="ARBA00009673"/>
    </source>
</evidence>
<feature type="binding site" evidence="18">
    <location>
        <position position="265"/>
    </location>
    <ligand>
        <name>Ca(2+)</name>
        <dbReference type="ChEBI" id="CHEBI:29108"/>
        <label>2</label>
    </ligand>
</feature>
<proteinExistence type="inferred from homology"/>
<dbReference type="FunFam" id="3.50.80.10:FF:000001">
    <property type="entry name" value="D-aminoacyl-tRNA deacylase"/>
    <property type="match status" value="1"/>
</dbReference>
<dbReference type="NCBIfam" id="TIGR00256">
    <property type="entry name" value="D-aminoacyl-tRNA deacylase"/>
    <property type="match status" value="1"/>
</dbReference>
<dbReference type="CDD" id="cd00693">
    <property type="entry name" value="secretory_peroxidase"/>
    <property type="match status" value="1"/>
</dbReference>
<evidence type="ECO:0000256" key="10">
    <source>
        <dbReference type="ARBA" id="ARBA00023002"/>
    </source>
</evidence>
<protein>
    <recommendedName>
        <fullName evidence="21">D-aminoacyl-tRNA deacylase</fullName>
        <ecNumber evidence="21">3.1.1.96</ecNumber>
    </recommendedName>
</protein>
<feature type="site" description="Transition state stabilizer" evidence="19">
    <location>
        <position position="80"/>
    </location>
</feature>
<feature type="binding site" evidence="18">
    <location>
        <position position="90"/>
    </location>
    <ligand>
        <name>Ca(2+)</name>
        <dbReference type="ChEBI" id="CHEBI:29108"/>
        <label>1</label>
    </ligand>
</feature>
<feature type="binding site" evidence="18">
    <location>
        <position position="106"/>
    </location>
    <ligand>
        <name>Ca(2+)</name>
        <dbReference type="ChEBI" id="CHEBI:29108"/>
        <label>1</label>
    </ligand>
</feature>
<dbReference type="InterPro" id="IPR023509">
    <property type="entry name" value="DTD-like_sf"/>
</dbReference>
<evidence type="ECO:0000256" key="20">
    <source>
        <dbReference type="PIRSR" id="PIRSR600823-5"/>
    </source>
</evidence>
<comment type="similarity">
    <text evidence="4 21">Belongs to the DTD family.</text>
</comment>
<keyword evidence="8 18" id="KW-0479">Metal-binding</keyword>
<dbReference type="InterPro" id="IPR000823">
    <property type="entry name" value="Peroxidase_pln"/>
</dbReference>
<sequence>MSVPPSSSSTTYPRSFLLVALLILGSAFKTSHCLNKTTRRPRPLSVHYHAKSCPQIEQLVSSVTSQLFHEVPISGPATIRLFFHDCFVEGCDASILITSKPGSIAEKDAHDNKDLAVEAFDTINKVKTLVENQCPGVVSCADILAIAVRDFIHLAGGPYYQVKKGRWDGRISLASRVGTNIPRANSTMDELLKLFNSKGLTLEDLVALSGAHTIGFSHCEHFVSRLYNYHGTKQPDPAIDPRLLKALKMSCPQYGGNTDIITPFDVTTPFSFDHAYYGNLEAKMGLLATDQALYLDPRTKPLVQALAKDKQKFFQAFSAAMDKMGSIGVKRGRKHGEKRKVSYTLLLLALIWCLLAEMRAVVQRVASASVEVEGRVVSQIGPGLLVLIGIHESDVDSDADYICRKVLNMRLFPNGTTGKTWDQNVMQKNYGVLLVSQFTLYGILKGNKPDFHVAMPPETAKPFYESVVEKFRKAYKLDAVKDGIFGAKMKVNLVNDGPITMQLDSAPSSKNSNDAVDS</sequence>
<dbReference type="InterPro" id="IPR019794">
    <property type="entry name" value="Peroxidases_AS"/>
</dbReference>